<dbReference type="Gene3D" id="1.10.287.470">
    <property type="entry name" value="Helix hairpin bin"/>
    <property type="match status" value="1"/>
</dbReference>
<feature type="domain" description="CzcB-like alpha-helical hairpin" evidence="1">
    <location>
        <begin position="5"/>
        <end position="50"/>
    </location>
</feature>
<dbReference type="SUPFAM" id="SSF111369">
    <property type="entry name" value="HlyD-like secretion proteins"/>
    <property type="match status" value="1"/>
</dbReference>
<dbReference type="Pfam" id="PF25893">
    <property type="entry name" value="HH_CzcB"/>
    <property type="match status" value="1"/>
</dbReference>
<protein>
    <submittedName>
        <fullName evidence="2">Efflux transporter, RND family, MFP subunit</fullName>
    </submittedName>
</protein>
<gene>
    <name evidence="2" type="ORF">EVA_05162</name>
</gene>
<proteinExistence type="predicted"/>
<dbReference type="EMBL" id="AMCI01001077">
    <property type="protein sequence ID" value="EJX06728.1"/>
    <property type="molecule type" value="Genomic_DNA"/>
</dbReference>
<sequence>MAVRAKVAYETAKREFERVSSLVDDKIVSTKDFEQARMNYETAKVAYEAVAGKHTDKGVSVVAPISGYLKNILVKEGDY</sequence>
<dbReference type="AlphaFoldDB" id="J9GV33"/>
<feature type="non-terminal residue" evidence="2">
    <location>
        <position position="79"/>
    </location>
</feature>
<comment type="caution">
    <text evidence="2">The sequence shown here is derived from an EMBL/GenBank/DDBJ whole genome shotgun (WGS) entry which is preliminary data.</text>
</comment>
<evidence type="ECO:0000313" key="2">
    <source>
        <dbReference type="EMBL" id="EJX06728.1"/>
    </source>
</evidence>
<organism evidence="2">
    <name type="scientific">gut metagenome</name>
    <dbReference type="NCBI Taxonomy" id="749906"/>
    <lineage>
        <taxon>unclassified sequences</taxon>
        <taxon>metagenomes</taxon>
        <taxon>organismal metagenomes</taxon>
    </lineage>
</organism>
<evidence type="ECO:0000259" key="1">
    <source>
        <dbReference type="Pfam" id="PF25893"/>
    </source>
</evidence>
<name>J9GV33_9ZZZZ</name>
<accession>J9GV33</accession>
<reference evidence="2" key="1">
    <citation type="journal article" date="2012" name="PLoS ONE">
        <title>Gene sets for utilization of primary and secondary nutrition supplies in the distal gut of endangered iberian lynx.</title>
        <authorList>
            <person name="Alcaide M."/>
            <person name="Messina E."/>
            <person name="Richter M."/>
            <person name="Bargiela R."/>
            <person name="Peplies J."/>
            <person name="Huws S.A."/>
            <person name="Newbold C.J."/>
            <person name="Golyshin P.N."/>
            <person name="Simon M.A."/>
            <person name="Lopez G."/>
            <person name="Yakimov M.M."/>
            <person name="Ferrer M."/>
        </authorList>
    </citation>
    <scope>NUCLEOTIDE SEQUENCE</scope>
</reference>
<dbReference type="InterPro" id="IPR058648">
    <property type="entry name" value="HH_CzcB-like"/>
</dbReference>